<organism evidence="3 4">
    <name type="scientific">Volvox reticuliferus</name>
    <dbReference type="NCBI Taxonomy" id="1737510"/>
    <lineage>
        <taxon>Eukaryota</taxon>
        <taxon>Viridiplantae</taxon>
        <taxon>Chlorophyta</taxon>
        <taxon>core chlorophytes</taxon>
        <taxon>Chlorophyceae</taxon>
        <taxon>CS clade</taxon>
        <taxon>Chlamydomonadales</taxon>
        <taxon>Volvocaceae</taxon>
        <taxon>Volvox</taxon>
    </lineage>
</organism>
<dbReference type="Proteomes" id="UP000722791">
    <property type="component" value="Unassembled WGS sequence"/>
</dbReference>
<dbReference type="EMBL" id="BNCQ01000008">
    <property type="protein sequence ID" value="GIM00728.1"/>
    <property type="molecule type" value="Genomic_DNA"/>
</dbReference>
<comment type="caution">
    <text evidence="3">The sequence shown here is derived from an EMBL/GenBank/DDBJ whole genome shotgun (WGS) entry which is preliminary data.</text>
</comment>
<reference evidence="3" key="1">
    <citation type="journal article" date="2021" name="Proc. Natl. Acad. Sci. U.S.A.">
        <title>Three genomes in the algal genus Volvox reveal the fate of a haploid sex-determining region after a transition to homothallism.</title>
        <authorList>
            <person name="Yamamoto K."/>
            <person name="Hamaji T."/>
            <person name="Kawai-Toyooka H."/>
            <person name="Matsuzaki R."/>
            <person name="Takahashi F."/>
            <person name="Nishimura Y."/>
            <person name="Kawachi M."/>
            <person name="Noguchi H."/>
            <person name="Minakuchi Y."/>
            <person name="Umen J.G."/>
            <person name="Toyoda A."/>
            <person name="Nozaki H."/>
        </authorList>
    </citation>
    <scope>NUCLEOTIDE SEQUENCE</scope>
    <source>
        <strain evidence="3">NIES-3785</strain>
        <strain evidence="2">NIES-3786</strain>
    </source>
</reference>
<evidence type="ECO:0000313" key="5">
    <source>
        <dbReference type="Proteomes" id="UP000747110"/>
    </source>
</evidence>
<accession>A0A8J4LKS6</accession>
<evidence type="ECO:0000313" key="2">
    <source>
        <dbReference type="EMBL" id="GIL76013.1"/>
    </source>
</evidence>
<dbReference type="EMBL" id="BNCP01000008">
    <property type="protein sequence ID" value="GIL76013.1"/>
    <property type="molecule type" value="Genomic_DNA"/>
</dbReference>
<proteinExistence type="predicted"/>
<keyword evidence="5" id="KW-1185">Reference proteome</keyword>
<sequence>MVKELQKALQECPASSARLGIVPDPRPVGEVDGAISSSALQSQEAATGAAGGSSHTMQCGSGQHPYLLSPGGDREAIKSLADLSACADDQLRQAFAQKVADSVDRVISACDYGTANQDLPDMGLGTACRFIQSMAMELDRAPLGGGDGDSSGALGYFLVPPICNAVTKLLVCAVREVRLLMDCVVNLNAELCSPWTRTLGHLSVFLRALTRHVRGAPEPQVMLIAQFLEQMVCADVLPWLSSTFTQLAAKMTAALSVRRLEGAEPSPRLLPISGIVGKFELDALVDLLSCFMEFCMTPDDRLHTLRTSLLKSRVMEHAARAVVLTYCATTQSVDIGLLQSVVVFLKTLQRVMHLSNTAESRLLTVWVDALLSGPCVQYTLLLHALSQLCAADRGTTYGLPDGALLIAVYEDLNTCDSTSDRYGRIDKGIDRIKIQNQDQADKLAIRLSTVLMSMSFRWWARNRAKPCTRQALETLCFRAVEVALMRWQAALVAEGDDKAVGAQNSREGIIAFEQAGPLALAALECARRFGRDDVVNATGSRWVLKLLQTASTAEPSGPVQGLPYFGPLQLLALQPLQSLAKGRISGVPADSVQFYIRVMERSIRVEFRRALKEPGLHAVSAVLWNFVQVLCGCGSMEQLMRIGQVPPLAALLSTSAKVLRCMADAVNAFDDDKLQMLQDLDDSLASILGFFGNSIMPYDLGARTATEPPKVQWRQSDCSFRIAAAVIDTAKMSATNNLAAPMASGGGGASGSYCSACGSSSRGTDDRANAGHLPRSLSFLSTFSAMRFVPTFHMLAEMFVKHRTARAALPRTLLHLGRIICIWVPVLILAYLDSLMTATASGMSVVTLGQTDDHIDKKIDAKESWEKWMRQMKLPELLGLMVRVVVACQEDQPSGDPCSHFGMLQSIQEQLANALLYVMFAFEEPPSDLLNMEVKPGTTLLGWFQDAGGGAVPAAAAATPADVMQWFLELAPAVANGKSTFSMKQMDRIPRTEIGEGDRKRDAEKLAAVFLPPSVVCSLPVKVCCNLRCTDLGGDSDTGCRLIPCKECEGSEVLHCESCAAQHQLRRRVRTSRQRADRVSRPSSAT</sequence>
<feature type="region of interest" description="Disordered" evidence="1">
    <location>
        <begin position="39"/>
        <end position="65"/>
    </location>
</feature>
<dbReference type="AlphaFoldDB" id="A0A8J4LKS6"/>
<dbReference type="Proteomes" id="UP000747110">
    <property type="component" value="Unassembled WGS sequence"/>
</dbReference>
<evidence type="ECO:0000256" key="1">
    <source>
        <dbReference type="SAM" id="MobiDB-lite"/>
    </source>
</evidence>
<evidence type="ECO:0000313" key="3">
    <source>
        <dbReference type="EMBL" id="GIM00728.1"/>
    </source>
</evidence>
<protein>
    <submittedName>
        <fullName evidence="3">Uncharacterized protein</fullName>
    </submittedName>
</protein>
<gene>
    <name evidence="2" type="ORF">Vretifemale_5756</name>
    <name evidence="3" type="ORF">Vretimale_5641</name>
</gene>
<evidence type="ECO:0000313" key="4">
    <source>
        <dbReference type="Proteomes" id="UP000722791"/>
    </source>
</evidence>
<dbReference type="OrthoDB" id="563433at2759"/>
<name>A0A8J4LKS6_9CHLO</name>